<name>A0AAU9WHM5_9CNID</name>
<dbReference type="EMBL" id="CALNXJ010000015">
    <property type="protein sequence ID" value="CAH3115665.1"/>
    <property type="molecule type" value="Genomic_DNA"/>
</dbReference>
<evidence type="ECO:0000313" key="1">
    <source>
        <dbReference type="EMBL" id="CAH3115665.1"/>
    </source>
</evidence>
<proteinExistence type="predicted"/>
<dbReference type="AlphaFoldDB" id="A0AAU9WHM5"/>
<sequence length="126" mass="14194">MEKSSGAGSFTRRVVLLKDSDCVKHNGKIIMPTTIDMAKIKKPHTGQYNKKVLFSKSMSEEVVRQTLQKAFPLFNLTGRFYCASFGQGSTAFIFHGNPRVWDGKMLKKTVRGNSVLYILLEDDQVC</sequence>
<dbReference type="Proteomes" id="UP001159428">
    <property type="component" value="Unassembled WGS sequence"/>
</dbReference>
<feature type="non-terminal residue" evidence="1">
    <location>
        <position position="126"/>
    </location>
</feature>
<gene>
    <name evidence="1" type="ORF">PMEA_00006393</name>
</gene>
<evidence type="ECO:0000313" key="2">
    <source>
        <dbReference type="Proteomes" id="UP001159428"/>
    </source>
</evidence>
<accession>A0AAU9WHM5</accession>
<keyword evidence="2" id="KW-1185">Reference proteome</keyword>
<comment type="caution">
    <text evidence="1">The sequence shown here is derived from an EMBL/GenBank/DDBJ whole genome shotgun (WGS) entry which is preliminary data.</text>
</comment>
<reference evidence="1 2" key="1">
    <citation type="submission" date="2022-05" db="EMBL/GenBank/DDBJ databases">
        <authorList>
            <consortium name="Genoscope - CEA"/>
            <person name="William W."/>
        </authorList>
    </citation>
    <scope>NUCLEOTIDE SEQUENCE [LARGE SCALE GENOMIC DNA]</scope>
</reference>
<protein>
    <submittedName>
        <fullName evidence="1">Uncharacterized protein</fullName>
    </submittedName>
</protein>
<organism evidence="1 2">
    <name type="scientific">Pocillopora meandrina</name>
    <dbReference type="NCBI Taxonomy" id="46732"/>
    <lineage>
        <taxon>Eukaryota</taxon>
        <taxon>Metazoa</taxon>
        <taxon>Cnidaria</taxon>
        <taxon>Anthozoa</taxon>
        <taxon>Hexacorallia</taxon>
        <taxon>Scleractinia</taxon>
        <taxon>Astrocoeniina</taxon>
        <taxon>Pocilloporidae</taxon>
        <taxon>Pocillopora</taxon>
    </lineage>
</organism>